<sequence>MIEAVLAITTLMLVCCWRAACGSSVAEYAMAKSQHQQACMAGKGPVPEDAVLRRHFITQVCSEIEAGLSPRPTDSVLLRHHEALLTTKLEQRLAELGPLRAC</sequence>
<feature type="chain" id="PRO_5008068384" description="Secreted protein" evidence="1">
    <location>
        <begin position="20"/>
        <end position="102"/>
    </location>
</feature>
<evidence type="ECO:0008006" key="4">
    <source>
        <dbReference type="Google" id="ProtNLM"/>
    </source>
</evidence>
<gene>
    <name evidence="2" type="ORF">A1353_06160</name>
</gene>
<name>A0A177MRJ6_METMH</name>
<evidence type="ECO:0000313" key="2">
    <source>
        <dbReference type="EMBL" id="OAI08212.1"/>
    </source>
</evidence>
<evidence type="ECO:0000313" key="3">
    <source>
        <dbReference type="Proteomes" id="UP000077763"/>
    </source>
</evidence>
<proteinExistence type="predicted"/>
<dbReference type="RefSeq" id="WP_064035674.1">
    <property type="nucleotide sequence ID" value="NZ_LUUH01000024.1"/>
</dbReference>
<dbReference type="AlphaFoldDB" id="A0A177MRJ6"/>
<protein>
    <recommendedName>
        <fullName evidence="4">Secreted protein</fullName>
    </recommendedName>
</protein>
<feature type="signal peptide" evidence="1">
    <location>
        <begin position="1"/>
        <end position="19"/>
    </location>
</feature>
<organism evidence="2 3">
    <name type="scientific">Methylomonas methanica</name>
    <dbReference type="NCBI Taxonomy" id="421"/>
    <lineage>
        <taxon>Bacteria</taxon>
        <taxon>Pseudomonadati</taxon>
        <taxon>Pseudomonadota</taxon>
        <taxon>Gammaproteobacteria</taxon>
        <taxon>Methylococcales</taxon>
        <taxon>Methylococcaceae</taxon>
        <taxon>Methylomonas</taxon>
    </lineage>
</organism>
<keyword evidence="1" id="KW-0732">Signal</keyword>
<dbReference type="EMBL" id="LUUH01000024">
    <property type="protein sequence ID" value="OAI08212.1"/>
    <property type="molecule type" value="Genomic_DNA"/>
</dbReference>
<dbReference type="Proteomes" id="UP000077763">
    <property type="component" value="Unassembled WGS sequence"/>
</dbReference>
<evidence type="ECO:0000256" key="1">
    <source>
        <dbReference type="SAM" id="SignalP"/>
    </source>
</evidence>
<comment type="caution">
    <text evidence="2">The sequence shown here is derived from an EMBL/GenBank/DDBJ whole genome shotgun (WGS) entry which is preliminary data.</text>
</comment>
<reference evidence="2 3" key="1">
    <citation type="submission" date="2016-03" db="EMBL/GenBank/DDBJ databases">
        <authorList>
            <person name="Ploux O."/>
        </authorList>
    </citation>
    <scope>NUCLEOTIDE SEQUENCE [LARGE SCALE GENOMIC DNA]</scope>
    <source>
        <strain evidence="2 3">R-45371</strain>
    </source>
</reference>
<accession>A0A177MRJ6</accession>